<dbReference type="PANTHER" id="PTHR42957:SF1">
    <property type="entry name" value="HELICASE MJ1565-RELATED"/>
    <property type="match status" value="1"/>
</dbReference>
<feature type="domain" description="AAA+ ATPase" evidence="1">
    <location>
        <begin position="329"/>
        <end position="620"/>
    </location>
</feature>
<dbReference type="EMBL" id="CP058998">
    <property type="protein sequence ID" value="QLJ52251.1"/>
    <property type="molecule type" value="Genomic_DNA"/>
</dbReference>
<dbReference type="SUPFAM" id="SSF52540">
    <property type="entry name" value="P-loop containing nucleoside triphosphate hydrolases"/>
    <property type="match status" value="1"/>
</dbReference>
<evidence type="ECO:0000259" key="1">
    <source>
        <dbReference type="SMART" id="SM00382"/>
    </source>
</evidence>
<name>A0A7D5XC40_FERL1</name>
<dbReference type="InterPro" id="IPR008571">
    <property type="entry name" value="HerA-like"/>
</dbReference>
<dbReference type="Proteomes" id="UP000510821">
    <property type="component" value="Chromosome"/>
</dbReference>
<dbReference type="AlphaFoldDB" id="A0A7D5XC40"/>
<evidence type="ECO:0000313" key="3">
    <source>
        <dbReference type="Proteomes" id="UP000510821"/>
    </source>
</evidence>
<dbReference type="PANTHER" id="PTHR42957">
    <property type="entry name" value="HELICASE MJ1565-RELATED"/>
    <property type="match status" value="1"/>
</dbReference>
<dbReference type="CDD" id="cd01120">
    <property type="entry name" value="RecA-like_superfamily"/>
    <property type="match status" value="1"/>
</dbReference>
<dbReference type="KEGG" id="flt:Sv326_0076"/>
<dbReference type="SMART" id="SM00382">
    <property type="entry name" value="AAA"/>
    <property type="match status" value="1"/>
</dbReference>
<protein>
    <recommendedName>
        <fullName evidence="1">AAA+ ATPase domain-containing protein</fullName>
    </recommendedName>
</protein>
<proteinExistence type="predicted"/>
<organism evidence="2 3">
    <name type="scientific">Fermentimicrarchaeum limneticum</name>
    <dbReference type="NCBI Taxonomy" id="2795018"/>
    <lineage>
        <taxon>Archaea</taxon>
        <taxon>Candidatus Micrarchaeota</taxon>
        <taxon>Candidatus Fermentimicrarchaeales</taxon>
        <taxon>Candidatus Fermentimicrarchaeaceae</taxon>
        <taxon>Candidatus Fermentimicrarchaeum</taxon>
    </lineage>
</organism>
<dbReference type="InterPro" id="IPR003593">
    <property type="entry name" value="AAA+_ATPase"/>
</dbReference>
<gene>
    <name evidence="2" type="ORF">Sv326_0076</name>
</gene>
<dbReference type="InterPro" id="IPR027417">
    <property type="entry name" value="P-loop_NTPase"/>
</dbReference>
<sequence>MLGRVGSLFRGWGECDVWELRSIPTEDFDVHSLFVRKLKGLAFSVLYDFKKMRLLLITVDFPQGLVESIAASIPGLEFVKLDDRITFGELRNSFRYDGVPFKQTATIQEPFALHRDEMRRAVKSLLADLPLSFRDSDCYLLISFVPEGRDTLNEVKRQWEEELSKLSPVRREGLSIQSEAGQQRSQFTESTNYYDSDVAMVAAELLAMCNNALLHSDAVYRVSVVGWGDRAELLKQHLKGKYWGVYEKIRISEELRSCMPVGGGEVLSGEYATLFLHFAPEFAREETTVDIGEIPKGVLSKEGGGVEIGNELMKGVRKHRGVYLDKMSYNTNILIVGQQRMGKTMLAKRIAKHAAVEGAGVIVFSPSSEWSSLAKARKGMLVIKLAERVPFNLVRCPPGVRKEQFYQNLALLLANAMGAGPYTNPIRNVMLNSFTSLYSRNNEPGIADVYNGIHSSVVEFYSQEGGKSFGKFGQNIRASLENLRQLMLKEQFRVKDGVRIEDCIKNGAVFDLSECSELERALLYAFTLAQVYSYIMSNFDEKGDRELRLLIVLEEAHMVFRKQGREGVSVEATATADLERKLGMFGKRGVGMMLITHFADQLSDVVRRHAQTHFYFKQDVESLDSALKDLKFNPSDEKLWRSASAKLLSLPTGVAACRVVHIDKGSRIEVGPFFIKTIHDEEESLGEREIAGRIERYMSEKQIRMPEKVKLKVRVVSKEDGSGIGDVNVELLMCGAPVSFSETQDGVDYVTKRVDLDIAGSTYLDAVEGEEYELKVSKKGFRSECRKVVAGKDESIQIGLELSGKASRDKF</sequence>
<dbReference type="Gene3D" id="3.40.50.300">
    <property type="entry name" value="P-loop containing nucleotide triphosphate hydrolases"/>
    <property type="match status" value="2"/>
</dbReference>
<reference evidence="3" key="1">
    <citation type="submission" date="2020-07" db="EMBL/GenBank/DDBJ databases">
        <title>Metabolic diversity and evolutionary history of the archaeal phylum ###Micrarchaeota### uncovered from a freshwater lake metagenome.</title>
        <authorList>
            <person name="Kadnikov V.V."/>
            <person name="Savvichev A.S."/>
            <person name="Mardanov A.V."/>
            <person name="Beletsky A.V."/>
            <person name="Chupakov A.V."/>
            <person name="Kokryatskaya N.M."/>
            <person name="Pimenov N.V."/>
            <person name="Ravin N.V."/>
        </authorList>
    </citation>
    <scope>NUCLEOTIDE SEQUENCE [LARGE SCALE GENOMIC DNA]</scope>
</reference>
<evidence type="ECO:0000313" key="2">
    <source>
        <dbReference type="EMBL" id="QLJ52251.1"/>
    </source>
</evidence>
<accession>A0A7D5XC40</accession>